<gene>
    <name evidence="2" type="ORF">GLOIN_2v1677213</name>
</gene>
<dbReference type="Proteomes" id="UP000018888">
    <property type="component" value="Unassembled WGS sequence"/>
</dbReference>
<feature type="transmembrane region" description="Helical" evidence="1">
    <location>
        <begin position="34"/>
        <end position="53"/>
    </location>
</feature>
<keyword evidence="1" id="KW-1133">Transmembrane helix</keyword>
<keyword evidence="1" id="KW-0812">Transmembrane</keyword>
<feature type="transmembrane region" description="Helical" evidence="1">
    <location>
        <begin position="65"/>
        <end position="86"/>
    </location>
</feature>
<dbReference type="EMBL" id="AUPC02000245">
    <property type="protein sequence ID" value="POG64237.1"/>
    <property type="molecule type" value="Genomic_DNA"/>
</dbReference>
<evidence type="ECO:0000256" key="1">
    <source>
        <dbReference type="SAM" id="Phobius"/>
    </source>
</evidence>
<organism evidence="2 3">
    <name type="scientific">Rhizophagus irregularis (strain DAOM 181602 / DAOM 197198 / MUCL 43194)</name>
    <name type="common">Arbuscular mycorrhizal fungus</name>
    <name type="synonym">Glomus intraradices</name>
    <dbReference type="NCBI Taxonomy" id="747089"/>
    <lineage>
        <taxon>Eukaryota</taxon>
        <taxon>Fungi</taxon>
        <taxon>Fungi incertae sedis</taxon>
        <taxon>Mucoromycota</taxon>
        <taxon>Glomeromycotina</taxon>
        <taxon>Glomeromycetes</taxon>
        <taxon>Glomerales</taxon>
        <taxon>Glomeraceae</taxon>
        <taxon>Rhizophagus</taxon>
    </lineage>
</organism>
<protein>
    <submittedName>
        <fullName evidence="2">Uncharacterized protein</fullName>
    </submittedName>
</protein>
<evidence type="ECO:0000313" key="2">
    <source>
        <dbReference type="EMBL" id="POG64237.1"/>
    </source>
</evidence>
<sequence>MLLNKYLYAIFSCIFIIVLILFPTLLPNLFFTKAAVIFYVPIYAQYLIIVLFWNTTDYLETNKMMILIGQINLNLPFGIISLITYYNCRFV</sequence>
<reference evidence="2 3" key="2">
    <citation type="journal article" date="2018" name="New Phytol.">
        <title>High intraspecific genome diversity in the model arbuscular mycorrhizal symbiont Rhizophagus irregularis.</title>
        <authorList>
            <person name="Chen E.C.H."/>
            <person name="Morin E."/>
            <person name="Beaudet D."/>
            <person name="Noel J."/>
            <person name="Yildirir G."/>
            <person name="Ndikumana S."/>
            <person name="Charron P."/>
            <person name="St-Onge C."/>
            <person name="Giorgi J."/>
            <person name="Kruger M."/>
            <person name="Marton T."/>
            <person name="Ropars J."/>
            <person name="Grigoriev I.V."/>
            <person name="Hainaut M."/>
            <person name="Henrissat B."/>
            <person name="Roux C."/>
            <person name="Martin F."/>
            <person name="Corradi N."/>
        </authorList>
    </citation>
    <scope>NUCLEOTIDE SEQUENCE [LARGE SCALE GENOMIC DNA]</scope>
    <source>
        <strain evidence="2 3">DAOM 197198</strain>
    </source>
</reference>
<feature type="transmembrane region" description="Helical" evidence="1">
    <location>
        <begin position="6"/>
        <end position="27"/>
    </location>
</feature>
<evidence type="ECO:0000313" key="3">
    <source>
        <dbReference type="Proteomes" id="UP000018888"/>
    </source>
</evidence>
<accession>A0A2P4PFV7</accession>
<keyword evidence="3" id="KW-1185">Reference proteome</keyword>
<dbReference type="AlphaFoldDB" id="A0A2P4PFV7"/>
<reference evidence="2 3" key="1">
    <citation type="journal article" date="2013" name="Proc. Natl. Acad. Sci. U.S.A.">
        <title>Genome of an arbuscular mycorrhizal fungus provides insight into the oldest plant symbiosis.</title>
        <authorList>
            <person name="Tisserant E."/>
            <person name="Malbreil M."/>
            <person name="Kuo A."/>
            <person name="Kohler A."/>
            <person name="Symeonidi A."/>
            <person name="Balestrini R."/>
            <person name="Charron P."/>
            <person name="Duensing N."/>
            <person name="Frei Dit Frey N."/>
            <person name="Gianinazzi-Pearson V."/>
            <person name="Gilbert L.B."/>
            <person name="Handa Y."/>
            <person name="Herr J.R."/>
            <person name="Hijri M."/>
            <person name="Koul R."/>
            <person name="Kawaguchi M."/>
            <person name="Krajinski F."/>
            <person name="Lammers P.J."/>
            <person name="Masclaux F.G."/>
            <person name="Murat C."/>
            <person name="Morin E."/>
            <person name="Ndikumana S."/>
            <person name="Pagni M."/>
            <person name="Petitpierre D."/>
            <person name="Requena N."/>
            <person name="Rosikiewicz P."/>
            <person name="Riley R."/>
            <person name="Saito K."/>
            <person name="San Clemente H."/>
            <person name="Shapiro H."/>
            <person name="van Tuinen D."/>
            <person name="Becard G."/>
            <person name="Bonfante P."/>
            <person name="Paszkowski U."/>
            <person name="Shachar-Hill Y.Y."/>
            <person name="Tuskan G.A."/>
            <person name="Young P.W."/>
            <person name="Sanders I.R."/>
            <person name="Henrissat B."/>
            <person name="Rensing S.A."/>
            <person name="Grigoriev I.V."/>
            <person name="Corradi N."/>
            <person name="Roux C."/>
            <person name="Martin F."/>
        </authorList>
    </citation>
    <scope>NUCLEOTIDE SEQUENCE [LARGE SCALE GENOMIC DNA]</scope>
    <source>
        <strain evidence="2 3">DAOM 197198</strain>
    </source>
</reference>
<keyword evidence="1" id="KW-0472">Membrane</keyword>
<name>A0A2P4PFV7_RHIID</name>
<proteinExistence type="predicted"/>
<comment type="caution">
    <text evidence="2">The sequence shown here is derived from an EMBL/GenBank/DDBJ whole genome shotgun (WGS) entry which is preliminary data.</text>
</comment>